<dbReference type="OrthoDB" id="9807456at2"/>
<feature type="binding site" evidence="10">
    <location>
        <position position="44"/>
    </location>
    <ligand>
        <name>Mg(2+)</name>
        <dbReference type="ChEBI" id="CHEBI:18420"/>
    </ligand>
</feature>
<dbReference type="GO" id="GO:0017111">
    <property type="term" value="F:ribonucleoside triphosphate phosphatase activity"/>
    <property type="evidence" value="ECO:0007669"/>
    <property type="project" value="InterPro"/>
</dbReference>
<dbReference type="InterPro" id="IPR020922">
    <property type="entry name" value="dITP/XTP_pyrophosphatase"/>
</dbReference>
<dbReference type="NCBIfam" id="TIGR00042">
    <property type="entry name" value="RdgB/HAM1 family non-canonical purine NTP pyrophosphatase"/>
    <property type="match status" value="1"/>
</dbReference>
<dbReference type="CDD" id="cd00515">
    <property type="entry name" value="HAM1"/>
    <property type="match status" value="1"/>
</dbReference>
<comment type="caution">
    <text evidence="12">The sequence shown here is derived from an EMBL/GenBank/DDBJ whole genome shotgun (WGS) entry which is preliminary data.</text>
</comment>
<dbReference type="GO" id="GO:0036220">
    <property type="term" value="F:ITP diphosphatase activity"/>
    <property type="evidence" value="ECO:0007669"/>
    <property type="project" value="UniProtKB-UniRule"/>
</dbReference>
<comment type="cofactor">
    <cofactor evidence="10">
        <name>Mg(2+)</name>
        <dbReference type="ChEBI" id="CHEBI:18420"/>
    </cofactor>
    <text evidence="10">Binds 1 Mg(2+) ion per subunit.</text>
</comment>
<evidence type="ECO:0000313" key="13">
    <source>
        <dbReference type="Proteomes" id="UP000006334"/>
    </source>
</evidence>
<dbReference type="STRING" id="1127673.GLIP_1308"/>
<proteinExistence type="inferred from homology"/>
<evidence type="ECO:0000256" key="6">
    <source>
        <dbReference type="ARBA" id="ARBA00022842"/>
    </source>
</evidence>
<dbReference type="GO" id="GO:0036222">
    <property type="term" value="F:XTP diphosphatase activity"/>
    <property type="evidence" value="ECO:0007669"/>
    <property type="project" value="UniProtKB-UniRule"/>
</dbReference>
<dbReference type="eggNOG" id="COG0127">
    <property type="taxonomic scope" value="Bacteria"/>
</dbReference>
<evidence type="ECO:0000256" key="5">
    <source>
        <dbReference type="ARBA" id="ARBA00022801"/>
    </source>
</evidence>
<accession>K6WZU9</accession>
<dbReference type="NCBIfam" id="NF011397">
    <property type="entry name" value="PRK14822.1"/>
    <property type="match status" value="1"/>
</dbReference>
<gene>
    <name evidence="12" type="primary">rdgB</name>
    <name evidence="12" type="ORF">GLIP_1308</name>
</gene>
<evidence type="ECO:0000256" key="7">
    <source>
        <dbReference type="ARBA" id="ARBA00023080"/>
    </source>
</evidence>
<dbReference type="GO" id="GO:0009146">
    <property type="term" value="P:purine nucleoside triphosphate catabolic process"/>
    <property type="evidence" value="ECO:0007669"/>
    <property type="project" value="UniProtKB-UniRule"/>
</dbReference>
<feature type="binding site" evidence="10">
    <location>
        <position position="74"/>
    </location>
    <ligand>
        <name>substrate</name>
    </ligand>
</feature>
<evidence type="ECO:0000256" key="9">
    <source>
        <dbReference type="ARBA" id="ARBA00052017"/>
    </source>
</evidence>
<dbReference type="HAMAP" id="MF_01405">
    <property type="entry name" value="Non_canon_purine_NTPase"/>
    <property type="match status" value="1"/>
</dbReference>
<feature type="binding site" evidence="10">
    <location>
        <begin position="158"/>
        <end position="161"/>
    </location>
    <ligand>
        <name>substrate</name>
    </ligand>
</feature>
<name>K6WZU9_9ALTE</name>
<dbReference type="InterPro" id="IPR002637">
    <property type="entry name" value="RdgB/HAM1"/>
</dbReference>
<keyword evidence="3 10" id="KW-0479">Metal-binding</keyword>
<comment type="catalytic activity">
    <reaction evidence="9 10">
        <text>XTP + H2O = XMP + diphosphate + H(+)</text>
        <dbReference type="Rhea" id="RHEA:28610"/>
        <dbReference type="ChEBI" id="CHEBI:15377"/>
        <dbReference type="ChEBI" id="CHEBI:15378"/>
        <dbReference type="ChEBI" id="CHEBI:33019"/>
        <dbReference type="ChEBI" id="CHEBI:57464"/>
        <dbReference type="ChEBI" id="CHEBI:61314"/>
        <dbReference type="EC" id="3.6.1.66"/>
    </reaction>
</comment>
<keyword evidence="4 10" id="KW-0547">Nucleotide-binding</keyword>
<feature type="binding site" evidence="10">
    <location>
        <position position="73"/>
    </location>
    <ligand>
        <name>Mg(2+)</name>
        <dbReference type="ChEBI" id="CHEBI:18420"/>
    </ligand>
</feature>
<evidence type="ECO:0000256" key="10">
    <source>
        <dbReference type="HAMAP-Rule" id="MF_01405"/>
    </source>
</evidence>
<evidence type="ECO:0000256" key="3">
    <source>
        <dbReference type="ARBA" id="ARBA00022723"/>
    </source>
</evidence>
<comment type="catalytic activity">
    <reaction evidence="10">
        <text>ITP + H2O = IMP + diphosphate + H(+)</text>
        <dbReference type="Rhea" id="RHEA:29399"/>
        <dbReference type="ChEBI" id="CHEBI:15377"/>
        <dbReference type="ChEBI" id="CHEBI:15378"/>
        <dbReference type="ChEBI" id="CHEBI:33019"/>
        <dbReference type="ChEBI" id="CHEBI:58053"/>
        <dbReference type="ChEBI" id="CHEBI:61402"/>
        <dbReference type="EC" id="3.6.1.66"/>
    </reaction>
</comment>
<evidence type="ECO:0000256" key="8">
    <source>
        <dbReference type="ARBA" id="ARBA00051875"/>
    </source>
</evidence>
<dbReference type="GO" id="GO:0000166">
    <property type="term" value="F:nucleotide binding"/>
    <property type="evidence" value="ECO:0007669"/>
    <property type="project" value="UniProtKB-KW"/>
</dbReference>
<dbReference type="PANTHER" id="PTHR11067:SF9">
    <property type="entry name" value="INOSINE TRIPHOSPHATE PYROPHOSPHATASE"/>
    <property type="match status" value="1"/>
</dbReference>
<keyword evidence="13" id="KW-1185">Reference proteome</keyword>
<dbReference type="Proteomes" id="UP000006334">
    <property type="component" value="Unassembled WGS sequence"/>
</dbReference>
<dbReference type="PANTHER" id="PTHR11067">
    <property type="entry name" value="INOSINE TRIPHOSPHATE PYROPHOSPHATASE/HAM1 PROTEIN"/>
    <property type="match status" value="1"/>
</dbReference>
<dbReference type="FunFam" id="3.90.950.10:FF:000001">
    <property type="entry name" value="dITP/XTP pyrophosphatase"/>
    <property type="match status" value="1"/>
</dbReference>
<evidence type="ECO:0000256" key="4">
    <source>
        <dbReference type="ARBA" id="ARBA00022741"/>
    </source>
</evidence>
<feature type="binding site" evidence="10">
    <location>
        <begin position="12"/>
        <end position="17"/>
    </location>
    <ligand>
        <name>substrate</name>
    </ligand>
</feature>
<dbReference type="GO" id="GO:0005829">
    <property type="term" value="C:cytosol"/>
    <property type="evidence" value="ECO:0007669"/>
    <property type="project" value="TreeGrafter"/>
</dbReference>
<dbReference type="Pfam" id="PF01725">
    <property type="entry name" value="Ham1p_like"/>
    <property type="match status" value="1"/>
</dbReference>
<keyword evidence="5 10" id="KW-0378">Hydrolase</keyword>
<reference evidence="12 13" key="1">
    <citation type="journal article" date="2017" name="Antonie Van Leeuwenhoek">
        <title>Rhizobium rhizosphaerae sp. nov., a novel species isolated from rice rhizosphere.</title>
        <authorList>
            <person name="Zhao J.J."/>
            <person name="Zhang J."/>
            <person name="Zhang R.J."/>
            <person name="Zhang C.W."/>
            <person name="Yin H.Q."/>
            <person name="Zhang X.X."/>
        </authorList>
    </citation>
    <scope>NUCLEOTIDE SEQUENCE [LARGE SCALE GENOMIC DNA]</scope>
    <source>
        <strain evidence="12 13">E3</strain>
    </source>
</reference>
<keyword evidence="6 10" id="KW-0460">Magnesium</keyword>
<dbReference type="RefSeq" id="WP_008843766.1">
    <property type="nucleotide sequence ID" value="NZ_BAEN01000027.1"/>
</dbReference>
<comment type="similarity">
    <text evidence="1 10 11">Belongs to the HAM1 NTPase family.</text>
</comment>
<evidence type="ECO:0000256" key="2">
    <source>
        <dbReference type="ARBA" id="ARBA00011738"/>
    </source>
</evidence>
<protein>
    <recommendedName>
        <fullName evidence="10">dITP/XTP pyrophosphatase</fullName>
        <ecNumber evidence="10">3.6.1.66</ecNumber>
    </recommendedName>
    <alternativeName>
        <fullName evidence="10">Non-canonical purine NTP pyrophosphatase</fullName>
    </alternativeName>
    <alternativeName>
        <fullName evidence="10">Non-standard purine NTP pyrophosphatase</fullName>
    </alternativeName>
    <alternativeName>
        <fullName evidence="10">Nucleoside-triphosphate diphosphatase</fullName>
    </alternativeName>
    <alternativeName>
        <fullName evidence="10">Nucleoside-triphosphate pyrophosphatase</fullName>
        <shortName evidence="10">NTPase</shortName>
    </alternativeName>
</protein>
<dbReference type="Gene3D" id="3.90.950.10">
    <property type="match status" value="1"/>
</dbReference>
<dbReference type="EMBL" id="BAEN01000027">
    <property type="protein sequence ID" value="GAC13949.1"/>
    <property type="molecule type" value="Genomic_DNA"/>
</dbReference>
<dbReference type="SUPFAM" id="SSF52972">
    <property type="entry name" value="ITPase-like"/>
    <property type="match status" value="1"/>
</dbReference>
<organism evidence="12 13">
    <name type="scientific">Aliiglaciecola lipolytica E3</name>
    <dbReference type="NCBI Taxonomy" id="1127673"/>
    <lineage>
        <taxon>Bacteria</taxon>
        <taxon>Pseudomonadati</taxon>
        <taxon>Pseudomonadota</taxon>
        <taxon>Gammaproteobacteria</taxon>
        <taxon>Alteromonadales</taxon>
        <taxon>Alteromonadaceae</taxon>
        <taxon>Aliiglaciecola</taxon>
    </lineage>
</organism>
<sequence>MSTEKQKIVLATGNKGKVKEFERLLENFPYEVVPQSAFDLTDADETGTTFVENAIIKARHAAKLTGLAAIADDSGLAVDALGGEPGVYSSRYAGNDASDQQNVDKLLQALANVAEENRTARFLCVIVFMQSAEDPTPIICQGEWHGHISQVRRGEKGFGYDPVFWVSSQNQTAAQLPAEVKNRLSHRGKAMAKLLDCLSDKLGLMD</sequence>
<keyword evidence="7 10" id="KW-0546">Nucleotide metabolism</keyword>
<evidence type="ECO:0000256" key="1">
    <source>
        <dbReference type="ARBA" id="ARBA00008023"/>
    </source>
</evidence>
<dbReference type="EC" id="3.6.1.66" evidence="10"/>
<comment type="function">
    <text evidence="10">Pyrophosphatase that catalyzes the hydrolysis of nucleoside triphosphates to their monophosphate derivatives, with a high preference for the non-canonical purine nucleotides XTP (xanthosine triphosphate), dITP (deoxyinosine triphosphate) and ITP. Seems to function as a house-cleaning enzyme that removes non-canonical purine nucleotides from the nucleotide pool, thus preventing their incorporation into DNA/RNA and avoiding chromosomal lesions.</text>
</comment>
<feature type="binding site" evidence="10">
    <location>
        <position position="181"/>
    </location>
    <ligand>
        <name>substrate</name>
    </ligand>
</feature>
<evidence type="ECO:0000256" key="11">
    <source>
        <dbReference type="RuleBase" id="RU003781"/>
    </source>
</evidence>
<comment type="subunit">
    <text evidence="2 10">Homodimer.</text>
</comment>
<feature type="active site" description="Proton acceptor" evidence="10">
    <location>
        <position position="73"/>
    </location>
</feature>
<dbReference type="InterPro" id="IPR029001">
    <property type="entry name" value="ITPase-like_fam"/>
</dbReference>
<dbReference type="AlphaFoldDB" id="K6WZU9"/>
<evidence type="ECO:0000313" key="12">
    <source>
        <dbReference type="EMBL" id="GAC13949.1"/>
    </source>
</evidence>
<comment type="catalytic activity">
    <reaction evidence="8 10">
        <text>dITP + H2O = dIMP + diphosphate + H(+)</text>
        <dbReference type="Rhea" id="RHEA:28342"/>
        <dbReference type="ChEBI" id="CHEBI:15377"/>
        <dbReference type="ChEBI" id="CHEBI:15378"/>
        <dbReference type="ChEBI" id="CHEBI:33019"/>
        <dbReference type="ChEBI" id="CHEBI:61194"/>
        <dbReference type="ChEBI" id="CHEBI:61382"/>
        <dbReference type="EC" id="3.6.1.66"/>
    </reaction>
</comment>
<feature type="binding site" evidence="10">
    <location>
        <begin position="186"/>
        <end position="187"/>
    </location>
    <ligand>
        <name>substrate</name>
    </ligand>
</feature>
<dbReference type="GO" id="GO:0009117">
    <property type="term" value="P:nucleotide metabolic process"/>
    <property type="evidence" value="ECO:0007669"/>
    <property type="project" value="UniProtKB-KW"/>
</dbReference>
<dbReference type="GO" id="GO:0035870">
    <property type="term" value="F:dITP diphosphatase activity"/>
    <property type="evidence" value="ECO:0007669"/>
    <property type="project" value="UniProtKB-UniRule"/>
</dbReference>
<dbReference type="GO" id="GO:0046872">
    <property type="term" value="F:metal ion binding"/>
    <property type="evidence" value="ECO:0007669"/>
    <property type="project" value="UniProtKB-KW"/>
</dbReference>